<protein>
    <recommendedName>
        <fullName evidence="6">Interleukin-1 family member 10</fullName>
    </recommendedName>
</protein>
<proteinExistence type="inferred from homology"/>
<dbReference type="PANTHER" id="PTHR10078:SF29">
    <property type="entry name" value="INTERLEUKIN-1 FAMILY MEMBER 10"/>
    <property type="match status" value="1"/>
</dbReference>
<sequence>MRLPSQADRQNHRQSQCQLPADHLIKDADQKALCTRDRHLLVGDPAADNCRAGMICILPNRGLGHTSFPVFLGIQGGSRCLACVETGEGPSLQLEVRDRTLFWGPLQTWPGLQGALASLRSSFPGERATLSGPFLAKPQKPHPVRLTKKSEPSACTELYFEQSR</sequence>
<name>A0A8C9C8S8_PHOSS</name>
<reference evidence="4" key="1">
    <citation type="submission" date="2019-08" db="EMBL/GenBank/DDBJ databases">
        <title>Phocoena sinus (Vaquita) genome, mPhoSin1, primary haplotype.</title>
        <authorList>
            <person name="Morin P."/>
            <person name="Mountcastle J."/>
            <person name="Fungtammasan C."/>
            <person name="Rhie A."/>
            <person name="Rojas-Bracho L."/>
            <person name="Smith C.R."/>
            <person name="Taylor B.L."/>
            <person name="Gulland F.M.D."/>
            <person name="Musser W."/>
            <person name="Houck M."/>
            <person name="Haase B."/>
            <person name="Paez S."/>
            <person name="Howe K."/>
            <person name="Torrance J."/>
            <person name="Formenti G."/>
            <person name="Phillippy A."/>
            <person name="Ryder O."/>
            <person name="Jarvis E.D."/>
            <person name="Fedrigo O."/>
        </authorList>
    </citation>
    <scope>NUCLEOTIDE SEQUENCE [LARGE SCALE GENOMIC DNA]</scope>
</reference>
<evidence type="ECO:0000313" key="5">
    <source>
        <dbReference type="Proteomes" id="UP000694554"/>
    </source>
</evidence>
<reference evidence="4" key="3">
    <citation type="submission" date="2025-09" db="UniProtKB">
        <authorList>
            <consortium name="Ensembl"/>
        </authorList>
    </citation>
    <scope>IDENTIFICATION</scope>
</reference>
<dbReference type="AlphaFoldDB" id="A0A8C9C8S8"/>
<keyword evidence="5" id="KW-1185">Reference proteome</keyword>
<comment type="similarity">
    <text evidence="2">Belongs to the IL-1 family.</text>
</comment>
<dbReference type="InterPro" id="IPR003297">
    <property type="entry name" value="IL-1RA/IL-36"/>
</dbReference>
<comment type="subcellular location">
    <subcellularLocation>
        <location evidence="1">Secreted</location>
    </subcellularLocation>
</comment>
<dbReference type="GO" id="GO:0005615">
    <property type="term" value="C:extracellular space"/>
    <property type="evidence" value="ECO:0007669"/>
    <property type="project" value="InterPro"/>
</dbReference>
<evidence type="ECO:0008006" key="6">
    <source>
        <dbReference type="Google" id="ProtNLM"/>
    </source>
</evidence>
<dbReference type="GO" id="GO:0005149">
    <property type="term" value="F:interleukin-1 receptor binding"/>
    <property type="evidence" value="ECO:0007669"/>
    <property type="project" value="InterPro"/>
</dbReference>
<evidence type="ECO:0000256" key="2">
    <source>
        <dbReference type="ARBA" id="ARBA00010448"/>
    </source>
</evidence>
<evidence type="ECO:0000256" key="1">
    <source>
        <dbReference type="ARBA" id="ARBA00004613"/>
    </source>
</evidence>
<dbReference type="PRINTS" id="PR01360">
    <property type="entry name" value="INTRLEUKIN1X"/>
</dbReference>
<dbReference type="GeneTree" id="ENSGT01010000229292"/>
<evidence type="ECO:0000313" key="4">
    <source>
        <dbReference type="Ensembl" id="ENSPSNP00000018513.1"/>
    </source>
</evidence>
<dbReference type="SUPFAM" id="SSF50353">
    <property type="entry name" value="Cytokine"/>
    <property type="match status" value="1"/>
</dbReference>
<dbReference type="InterPro" id="IPR000975">
    <property type="entry name" value="IL-1_fam"/>
</dbReference>
<dbReference type="PANTHER" id="PTHR10078">
    <property type="entry name" value="INTERLEUKIN-1 FAMILY MEMBER"/>
    <property type="match status" value="1"/>
</dbReference>
<dbReference type="Ensembl" id="ENSPSNT00000020860.1">
    <property type="protein sequence ID" value="ENSPSNP00000018513.1"/>
    <property type="gene ID" value="ENSPSNG00000013522.1"/>
</dbReference>
<dbReference type="GO" id="GO:0071222">
    <property type="term" value="P:cellular response to lipopolysaccharide"/>
    <property type="evidence" value="ECO:0007669"/>
    <property type="project" value="TreeGrafter"/>
</dbReference>
<dbReference type="Proteomes" id="UP000694554">
    <property type="component" value="Chromosome 13"/>
</dbReference>
<dbReference type="GO" id="GO:0002437">
    <property type="term" value="P:inflammatory response to antigenic stimulus"/>
    <property type="evidence" value="ECO:0007669"/>
    <property type="project" value="TreeGrafter"/>
</dbReference>
<dbReference type="GO" id="GO:0005125">
    <property type="term" value="F:cytokine activity"/>
    <property type="evidence" value="ECO:0007669"/>
    <property type="project" value="InterPro"/>
</dbReference>
<dbReference type="InterPro" id="IPR008996">
    <property type="entry name" value="IL1/FGF"/>
</dbReference>
<dbReference type="GO" id="GO:0019221">
    <property type="term" value="P:cytokine-mediated signaling pathway"/>
    <property type="evidence" value="ECO:0007669"/>
    <property type="project" value="TreeGrafter"/>
</dbReference>
<evidence type="ECO:0000256" key="3">
    <source>
        <dbReference type="ARBA" id="ARBA00022525"/>
    </source>
</evidence>
<dbReference type="GO" id="GO:0010628">
    <property type="term" value="P:positive regulation of gene expression"/>
    <property type="evidence" value="ECO:0007669"/>
    <property type="project" value="TreeGrafter"/>
</dbReference>
<dbReference type="Gene3D" id="2.80.10.50">
    <property type="match status" value="1"/>
</dbReference>
<keyword evidence="3" id="KW-0964">Secreted</keyword>
<organism evidence="4 5">
    <name type="scientific">Phocoena sinus</name>
    <name type="common">Vaquita</name>
    <dbReference type="NCBI Taxonomy" id="42100"/>
    <lineage>
        <taxon>Eukaryota</taxon>
        <taxon>Metazoa</taxon>
        <taxon>Chordata</taxon>
        <taxon>Craniata</taxon>
        <taxon>Vertebrata</taxon>
        <taxon>Euteleostomi</taxon>
        <taxon>Mammalia</taxon>
        <taxon>Eutheria</taxon>
        <taxon>Laurasiatheria</taxon>
        <taxon>Artiodactyla</taxon>
        <taxon>Whippomorpha</taxon>
        <taxon>Cetacea</taxon>
        <taxon>Odontoceti</taxon>
        <taxon>Phocoenidae</taxon>
        <taxon>Phocoena</taxon>
    </lineage>
</organism>
<accession>A0A8C9C8S8</accession>
<reference evidence="4" key="2">
    <citation type="submission" date="2025-08" db="UniProtKB">
        <authorList>
            <consortium name="Ensembl"/>
        </authorList>
    </citation>
    <scope>IDENTIFICATION</scope>
</reference>